<accession>A0A7V8N2Z5</accession>
<comment type="caution">
    <text evidence="1">The sequence shown here is derived from an EMBL/GenBank/DDBJ whole genome shotgun (WGS) entry which is preliminary data.</text>
</comment>
<dbReference type="AlphaFoldDB" id="A0A7V8N2Z5"/>
<protein>
    <submittedName>
        <fullName evidence="1">Toprim domain-containing protein</fullName>
    </submittedName>
</protein>
<reference evidence="1 2" key="1">
    <citation type="submission" date="2020-07" db="EMBL/GenBank/DDBJ databases">
        <authorList>
            <person name="Hilgarth M."/>
            <person name="Werum V."/>
            <person name="Vogel R.F."/>
        </authorList>
    </citation>
    <scope>NUCLEOTIDE SEQUENCE [LARGE SCALE GENOMIC DNA]</scope>
    <source>
        <strain evidence="1 2">DSM 28961</strain>
    </source>
</reference>
<keyword evidence="2" id="KW-1185">Reference proteome</keyword>
<evidence type="ECO:0000313" key="1">
    <source>
        <dbReference type="EMBL" id="MBA0017691.1"/>
    </source>
</evidence>
<dbReference type="Proteomes" id="UP000530186">
    <property type="component" value="Unassembled WGS sequence"/>
</dbReference>
<organism evidence="1 2">
    <name type="scientific">Pseudolactococcus laudensis</name>
    <dbReference type="NCBI Taxonomy" id="1494461"/>
    <lineage>
        <taxon>Bacteria</taxon>
        <taxon>Bacillati</taxon>
        <taxon>Bacillota</taxon>
        <taxon>Bacilli</taxon>
        <taxon>Lactobacillales</taxon>
        <taxon>Streptococcaceae</taxon>
        <taxon>Pseudolactococcus</taxon>
    </lineage>
</organism>
<feature type="non-terminal residue" evidence="1">
    <location>
        <position position="1"/>
    </location>
</feature>
<sequence>IDNSPKKPFQYYLASYEYDHIKQGKTFLGDTRGLSEDTITTFCSKGVLAQARLKGSDGIFEPVLVFKFLNKDKKIIGCSLQGIHENYLRHEHGRLKKVLGDGSTGLNIDVGTPERLIFLEAPIDLMSYYELNKNRLENVRLVSMDGLKDTTISRHLYELLAEKEGLTDINLDDAKKLLPILANTNFFELGAKRELITLAVDNDKAGLGFIEKLRNKNIKFNIDLPPLENNQEKMNWNDFLKQKKPLT</sequence>
<evidence type="ECO:0000313" key="2">
    <source>
        <dbReference type="Proteomes" id="UP000530186"/>
    </source>
</evidence>
<gene>
    <name evidence="1" type="ORF">HZR21_11505</name>
</gene>
<proteinExistence type="predicted"/>
<dbReference type="Gene3D" id="3.40.1360.10">
    <property type="match status" value="1"/>
</dbReference>
<name>A0A7V8N2Z5_9LACT</name>
<dbReference type="EMBL" id="JACBNY010000066">
    <property type="protein sequence ID" value="MBA0017691.1"/>
    <property type="molecule type" value="Genomic_DNA"/>
</dbReference>